<proteinExistence type="predicted"/>
<dbReference type="EMBL" id="JAPFFK010000018">
    <property type="protein sequence ID" value="KAJ6692685.1"/>
    <property type="molecule type" value="Genomic_DNA"/>
</dbReference>
<sequence length="59" mass="6889">MINQYSFWMDARLYTSNHNPKNSIENSCFSTIVNQHVLMDNDADDLSCLDFLMKHAYAN</sequence>
<evidence type="ECO:0000313" key="1">
    <source>
        <dbReference type="EMBL" id="KAJ6692685.1"/>
    </source>
</evidence>
<keyword evidence="2" id="KW-1185">Reference proteome</keyword>
<dbReference type="AlphaFoldDB" id="A0A9Q0SX94"/>
<comment type="caution">
    <text evidence="1">The sequence shown here is derived from an EMBL/GenBank/DDBJ whole genome shotgun (WGS) entry which is preliminary data.</text>
</comment>
<accession>A0A9Q0SX94</accession>
<name>A0A9Q0SX94_SALPP</name>
<evidence type="ECO:0000313" key="2">
    <source>
        <dbReference type="Proteomes" id="UP001151532"/>
    </source>
</evidence>
<reference evidence="1" key="1">
    <citation type="submission" date="2022-11" db="EMBL/GenBank/DDBJ databases">
        <authorList>
            <person name="Hyden B.L."/>
            <person name="Feng K."/>
            <person name="Yates T."/>
            <person name="Jawdy S."/>
            <person name="Smart L.B."/>
            <person name="Muchero W."/>
        </authorList>
    </citation>
    <scope>NUCLEOTIDE SEQUENCE</scope>
    <source>
        <tissue evidence="1">Shoot tip</tissue>
    </source>
</reference>
<organism evidence="1 2">
    <name type="scientific">Salix purpurea</name>
    <name type="common">Purple osier willow</name>
    <dbReference type="NCBI Taxonomy" id="77065"/>
    <lineage>
        <taxon>Eukaryota</taxon>
        <taxon>Viridiplantae</taxon>
        <taxon>Streptophyta</taxon>
        <taxon>Embryophyta</taxon>
        <taxon>Tracheophyta</taxon>
        <taxon>Spermatophyta</taxon>
        <taxon>Magnoliopsida</taxon>
        <taxon>eudicotyledons</taxon>
        <taxon>Gunneridae</taxon>
        <taxon>Pentapetalae</taxon>
        <taxon>rosids</taxon>
        <taxon>fabids</taxon>
        <taxon>Malpighiales</taxon>
        <taxon>Salicaceae</taxon>
        <taxon>Saliceae</taxon>
        <taxon>Salix</taxon>
    </lineage>
</organism>
<dbReference type="Proteomes" id="UP001151532">
    <property type="component" value="Chromosome 9"/>
</dbReference>
<gene>
    <name evidence="1" type="ORF">OIU79_014433</name>
</gene>
<protein>
    <submittedName>
        <fullName evidence="1">Uncharacterized protein</fullName>
    </submittedName>
</protein>
<reference evidence="1" key="2">
    <citation type="journal article" date="2023" name="Int. J. Mol. Sci.">
        <title>De Novo Assembly and Annotation of 11 Diverse Shrub Willow (Salix) Genomes Reveals Novel Gene Organization in Sex-Linked Regions.</title>
        <authorList>
            <person name="Hyden B."/>
            <person name="Feng K."/>
            <person name="Yates T.B."/>
            <person name="Jawdy S."/>
            <person name="Cereghino C."/>
            <person name="Smart L.B."/>
            <person name="Muchero W."/>
        </authorList>
    </citation>
    <scope>NUCLEOTIDE SEQUENCE</scope>
    <source>
        <tissue evidence="1">Shoot tip</tissue>
    </source>
</reference>